<name>A0A371B6R0_9BRAD</name>
<protein>
    <submittedName>
        <fullName evidence="1">Uncharacterized protein</fullName>
    </submittedName>
</protein>
<comment type="caution">
    <text evidence="1">The sequence shown here is derived from an EMBL/GenBank/DDBJ whole genome shotgun (WGS) entry which is preliminary data.</text>
</comment>
<dbReference type="AlphaFoldDB" id="A0A371B6R0"/>
<dbReference type="EMBL" id="QRGO01000001">
    <property type="protein sequence ID" value="RDV03133.1"/>
    <property type="molecule type" value="Genomic_DNA"/>
</dbReference>
<dbReference type="Gene3D" id="3.40.50.2000">
    <property type="entry name" value="Glycogen Phosphorylase B"/>
    <property type="match status" value="1"/>
</dbReference>
<organism evidence="1 2">
    <name type="scientific">Undibacter mobilis</name>
    <dbReference type="NCBI Taxonomy" id="2292256"/>
    <lineage>
        <taxon>Bacteria</taxon>
        <taxon>Pseudomonadati</taxon>
        <taxon>Pseudomonadota</taxon>
        <taxon>Alphaproteobacteria</taxon>
        <taxon>Hyphomicrobiales</taxon>
        <taxon>Nitrobacteraceae</taxon>
        <taxon>Undibacter</taxon>
    </lineage>
</organism>
<dbReference type="RefSeq" id="WP_115515161.1">
    <property type="nucleotide sequence ID" value="NZ_QRGO01000001.1"/>
</dbReference>
<evidence type="ECO:0000313" key="2">
    <source>
        <dbReference type="Proteomes" id="UP000263993"/>
    </source>
</evidence>
<evidence type="ECO:0000313" key="1">
    <source>
        <dbReference type="EMBL" id="RDV03133.1"/>
    </source>
</evidence>
<dbReference type="Proteomes" id="UP000263993">
    <property type="component" value="Unassembled WGS sequence"/>
</dbReference>
<sequence length="398" mass="42314">MRAALVLFEGLPPTVIDSQVLAHVRLVREVLGIDITVVAVACSQGLFEQSNARLARAKDIAGGEVVLLRGVRPAMPGSQLVNRLLLGRALAALGPLAFVQARADYAAATAGPWARQQSVPMLWDCRGDSRAELVERRGDTLSGRYRSWFLEREYRTAGATCAGALFVTTQLRDLMTPYLSGQPSWVIPCLAPEGEFFFDAALRERVRSGLGIATDEIVYIYSGSLTGYQLFDETVAAFRGALASGAKARLIVLTPDVDKAVAACADLPAGSVIARAVPHADVNGYLNASDGGMLLRDSTPVNTVAFPTKFAEYAMTGLQIVMKDAPPACVTVARELGTRLSVGQFLAIASAAERASNAKRAAERLGRRAALPTYASIYEGLARAALTMPARNTASAEA</sequence>
<keyword evidence="2" id="KW-1185">Reference proteome</keyword>
<reference evidence="2" key="1">
    <citation type="submission" date="2018-08" db="EMBL/GenBank/DDBJ databases">
        <authorList>
            <person name="Kim S.-J."/>
            <person name="Jung G.-Y."/>
        </authorList>
    </citation>
    <scope>NUCLEOTIDE SEQUENCE [LARGE SCALE GENOMIC DNA]</scope>
    <source>
        <strain evidence="2">GY_H</strain>
    </source>
</reference>
<proteinExistence type="predicted"/>
<gene>
    <name evidence="1" type="ORF">DXH78_00135</name>
</gene>
<dbReference type="SUPFAM" id="SSF53756">
    <property type="entry name" value="UDP-Glycosyltransferase/glycogen phosphorylase"/>
    <property type="match status" value="1"/>
</dbReference>
<accession>A0A371B6R0</accession>
<dbReference type="OrthoDB" id="8446718at2"/>